<comment type="caution">
    <text evidence="8">The sequence shown here is derived from an EMBL/GenBank/DDBJ whole genome shotgun (WGS) entry which is preliminary data.</text>
</comment>
<accession>A0A5C8EG21</accession>
<reference evidence="8 9" key="1">
    <citation type="journal article" date="1992" name="Lakartidningen">
        <title>[Penicillin V and not amoxicillin is the first choice preparation in acute otitis].</title>
        <authorList>
            <person name="Kamme C."/>
            <person name="Lundgren K."/>
            <person name="Prellner K."/>
        </authorList>
    </citation>
    <scope>NUCLEOTIDE SEQUENCE [LARGE SCALE GENOMIC DNA]</scope>
    <source>
        <strain evidence="8 9">PC5538III-lc</strain>
    </source>
</reference>
<proteinExistence type="inferred from homology"/>
<evidence type="ECO:0000256" key="3">
    <source>
        <dbReference type="ARBA" id="ARBA00022475"/>
    </source>
</evidence>
<keyword evidence="5" id="KW-0472">Membrane</keyword>
<dbReference type="Gene3D" id="3.40.190.10">
    <property type="entry name" value="Periplasmic binding protein-like II"/>
    <property type="match status" value="1"/>
</dbReference>
<dbReference type="PANTHER" id="PTHR43649:SF33">
    <property type="entry name" value="POLYGALACTURONAN_RHAMNOGALACTURONAN-BINDING PROTEIN YTCQ"/>
    <property type="match status" value="1"/>
</dbReference>
<name>A0A5C8EG21_9SPIR</name>
<keyword evidence="7" id="KW-0449">Lipoprotein</keyword>
<gene>
    <name evidence="8" type="ORF">EPJ69_00260</name>
</gene>
<protein>
    <submittedName>
        <fullName evidence="8">Extracellular solute-binding protein</fullName>
    </submittedName>
</protein>
<comment type="subcellular location">
    <subcellularLocation>
        <location evidence="1">Periplasm</location>
    </subcellularLocation>
</comment>
<dbReference type="EMBL" id="SAXX01000001">
    <property type="protein sequence ID" value="TXJ35010.1"/>
    <property type="molecule type" value="Genomic_DNA"/>
</dbReference>
<comment type="similarity">
    <text evidence="2">Belongs to the bacterial solute-binding protein 1 family.</text>
</comment>
<keyword evidence="4" id="KW-0732">Signal</keyword>
<dbReference type="AlphaFoldDB" id="A0A5C8EG21"/>
<keyword evidence="6" id="KW-0564">Palmitate</keyword>
<dbReference type="RefSeq" id="WP_147735400.1">
    <property type="nucleotide sequence ID" value="NZ_SAXX01000001.1"/>
</dbReference>
<evidence type="ECO:0000256" key="1">
    <source>
        <dbReference type="ARBA" id="ARBA00004418"/>
    </source>
</evidence>
<dbReference type="Proteomes" id="UP000324707">
    <property type="component" value="Unassembled WGS sequence"/>
</dbReference>
<sequence>MKYFCKIAFATLLTIAVISCGDSKSKNEIVELPAIDENTETEITVWSWNVAAKALMETAKTFNEKYPNIKVNVQEFGGAGPAFERYGIVLASGEGIPDIMTIESDYVQSFAEKYPKYFLDLKSLAPSDIDQIVDPSKVTTSYDSEGKLVAIAWDSGPVVMYYREDLFRQAGINPDSIVTWEDFIRIGKEFQGKMPNVKFIGWPFVQDDGFWRDLMVQNNVYYLNRDGDITISSPKAVESITILRRLIDEGLALNTVNWDGTIRANKNGEVATYIIGAWWGGTIKDQMPEMKGKWRAMKMPTINENGARASSHGGSTLAITSLDPIKQAVSWAFIEHSLLSVDSQLLMYDKFGLFPSYLPVYDDERFNTADPYFGNQFYNQLLGEVTREIPPAIFTSDDYSEIRNIAVSVYEDILNNNSDIQNTLNNAANQISSSTGRKIAK</sequence>
<dbReference type="Pfam" id="PF01547">
    <property type="entry name" value="SBP_bac_1"/>
    <property type="match status" value="1"/>
</dbReference>
<evidence type="ECO:0000256" key="7">
    <source>
        <dbReference type="ARBA" id="ARBA00023288"/>
    </source>
</evidence>
<dbReference type="GO" id="GO:0042597">
    <property type="term" value="C:periplasmic space"/>
    <property type="evidence" value="ECO:0007669"/>
    <property type="project" value="UniProtKB-SubCell"/>
</dbReference>
<dbReference type="PANTHER" id="PTHR43649">
    <property type="entry name" value="ARABINOSE-BINDING PROTEIN-RELATED"/>
    <property type="match status" value="1"/>
</dbReference>
<evidence type="ECO:0000256" key="6">
    <source>
        <dbReference type="ARBA" id="ARBA00023139"/>
    </source>
</evidence>
<evidence type="ECO:0000313" key="9">
    <source>
        <dbReference type="Proteomes" id="UP000324707"/>
    </source>
</evidence>
<dbReference type="SUPFAM" id="SSF53850">
    <property type="entry name" value="Periplasmic binding protein-like II"/>
    <property type="match status" value="1"/>
</dbReference>
<evidence type="ECO:0000256" key="4">
    <source>
        <dbReference type="ARBA" id="ARBA00022729"/>
    </source>
</evidence>
<keyword evidence="3" id="KW-1003">Cell membrane</keyword>
<evidence type="ECO:0000256" key="5">
    <source>
        <dbReference type="ARBA" id="ARBA00023136"/>
    </source>
</evidence>
<evidence type="ECO:0000313" key="8">
    <source>
        <dbReference type="EMBL" id="TXJ35010.1"/>
    </source>
</evidence>
<dbReference type="InterPro" id="IPR050490">
    <property type="entry name" value="Bact_solute-bd_prot1"/>
</dbReference>
<dbReference type="PROSITE" id="PS51257">
    <property type="entry name" value="PROKAR_LIPOPROTEIN"/>
    <property type="match status" value="1"/>
</dbReference>
<organism evidence="8 9">
    <name type="scientific">Brachyspira aalborgi</name>
    <dbReference type="NCBI Taxonomy" id="29522"/>
    <lineage>
        <taxon>Bacteria</taxon>
        <taxon>Pseudomonadati</taxon>
        <taxon>Spirochaetota</taxon>
        <taxon>Spirochaetia</taxon>
        <taxon>Brachyspirales</taxon>
        <taxon>Brachyspiraceae</taxon>
        <taxon>Brachyspira</taxon>
    </lineage>
</organism>
<evidence type="ECO:0000256" key="2">
    <source>
        <dbReference type="ARBA" id="ARBA00008520"/>
    </source>
</evidence>
<dbReference type="InterPro" id="IPR006059">
    <property type="entry name" value="SBP"/>
</dbReference>